<organism evidence="1 2">
    <name type="scientific">Arachnia propionica</name>
    <dbReference type="NCBI Taxonomy" id="1750"/>
    <lineage>
        <taxon>Bacteria</taxon>
        <taxon>Bacillati</taxon>
        <taxon>Actinomycetota</taxon>
        <taxon>Actinomycetes</taxon>
        <taxon>Propionibacteriales</taxon>
        <taxon>Propionibacteriaceae</taxon>
        <taxon>Arachnia</taxon>
    </lineage>
</organism>
<sequence>MTQTLHLPDWPLTLTPAGRFRQRCARLIRAFDTRLDDLRSAFTALASRIAQVGQTPKEDQ</sequence>
<accession>A0A3P1T313</accession>
<evidence type="ECO:0000313" key="1">
    <source>
        <dbReference type="EMBL" id="RRD03216.1"/>
    </source>
</evidence>
<dbReference type="EMBL" id="RQZG01000025">
    <property type="protein sequence ID" value="RRD03216.1"/>
    <property type="molecule type" value="Genomic_DNA"/>
</dbReference>
<reference evidence="1 2" key="1">
    <citation type="submission" date="2018-11" db="EMBL/GenBank/DDBJ databases">
        <title>Genomes From Bacteria Associated with the Canine Oral Cavity: a Test Case for Automated Genome-Based Taxonomic Assignment.</title>
        <authorList>
            <person name="Coil D.A."/>
            <person name="Jospin G."/>
            <person name="Darling A.E."/>
            <person name="Wallis C."/>
            <person name="Davis I.J."/>
            <person name="Harris S."/>
            <person name="Eisen J.A."/>
            <person name="Holcombe L.J."/>
            <person name="O'Flynn C."/>
        </authorList>
    </citation>
    <scope>NUCLEOTIDE SEQUENCE [LARGE SCALE GENOMIC DNA]</scope>
    <source>
        <strain evidence="1 2">OH887_COT-365</strain>
    </source>
</reference>
<comment type="caution">
    <text evidence="1">The sequence shown here is derived from an EMBL/GenBank/DDBJ whole genome shotgun (WGS) entry which is preliminary data.</text>
</comment>
<proteinExistence type="predicted"/>
<dbReference type="Proteomes" id="UP000280819">
    <property type="component" value="Unassembled WGS sequence"/>
</dbReference>
<protein>
    <submittedName>
        <fullName evidence="1">Uncharacterized protein</fullName>
    </submittedName>
</protein>
<name>A0A3P1T313_9ACTN</name>
<dbReference type="AlphaFoldDB" id="A0A3P1T313"/>
<gene>
    <name evidence="1" type="ORF">EII34_15020</name>
</gene>
<evidence type="ECO:0000313" key="2">
    <source>
        <dbReference type="Proteomes" id="UP000280819"/>
    </source>
</evidence>
<dbReference type="RefSeq" id="WP_124845984.1">
    <property type="nucleotide sequence ID" value="NZ_RQZG01000025.1"/>
</dbReference>